<dbReference type="OrthoDB" id="654616at2"/>
<accession>A0A559IV72</accession>
<name>A0A559IV72_9BACL</name>
<comment type="caution">
    <text evidence="1">The sequence shown here is derived from an EMBL/GenBank/DDBJ whole genome shotgun (WGS) entry which is preliminary data.</text>
</comment>
<evidence type="ECO:0000313" key="2">
    <source>
        <dbReference type="Proteomes" id="UP000316330"/>
    </source>
</evidence>
<protein>
    <submittedName>
        <fullName evidence="1">Uncharacterized protein</fullName>
    </submittedName>
</protein>
<proteinExistence type="predicted"/>
<dbReference type="Proteomes" id="UP000316330">
    <property type="component" value="Unassembled WGS sequence"/>
</dbReference>
<dbReference type="EMBL" id="VNJJ01000031">
    <property type="protein sequence ID" value="TVX91518.1"/>
    <property type="molecule type" value="Genomic_DNA"/>
</dbReference>
<evidence type="ECO:0000313" key="1">
    <source>
        <dbReference type="EMBL" id="TVX91518.1"/>
    </source>
</evidence>
<sequence>MSWAEEEEHILNNYSPYTPCQTIFQAVCDELGRYYSNKGFQYAKSRPKITLKDQDLKLQISFWSSGYNTPGEYVNLEIIPSFYSTKLSQKKRAQGQDAKQGYFFGYPTIFNYPLLGREPGTVRVKQIFGDEIERYEEGTTEAVLIHNRNCNVYGITFENFKKILAFIDNQIVPYFNILKDPEKLLSYIEASNRERIYYLNESKFREYTGITFPTMEDHINDALNQKAQIYL</sequence>
<reference evidence="1 2" key="1">
    <citation type="submission" date="2019-07" db="EMBL/GenBank/DDBJ databases">
        <authorList>
            <person name="Kim J."/>
        </authorList>
    </citation>
    <scope>NUCLEOTIDE SEQUENCE [LARGE SCALE GENOMIC DNA]</scope>
    <source>
        <strain evidence="1 2">G13</strain>
    </source>
</reference>
<keyword evidence="2" id="KW-1185">Reference proteome</keyword>
<gene>
    <name evidence="1" type="ORF">FPZ45_24935</name>
</gene>
<organism evidence="1 2">
    <name type="scientific">Cohnella terricola</name>
    <dbReference type="NCBI Taxonomy" id="1289167"/>
    <lineage>
        <taxon>Bacteria</taxon>
        <taxon>Bacillati</taxon>
        <taxon>Bacillota</taxon>
        <taxon>Bacilli</taxon>
        <taxon>Bacillales</taxon>
        <taxon>Paenibacillaceae</taxon>
        <taxon>Cohnella</taxon>
    </lineage>
</organism>
<dbReference type="AlphaFoldDB" id="A0A559IV72"/>
<dbReference type="RefSeq" id="WP_144707370.1">
    <property type="nucleotide sequence ID" value="NZ_VNJJ01000031.1"/>
</dbReference>